<feature type="domain" description="Ribosomal protein eL8/eL30/eS12/Gadd45" evidence="1">
    <location>
        <begin position="7"/>
        <end position="93"/>
    </location>
</feature>
<dbReference type="SUPFAM" id="SSF55315">
    <property type="entry name" value="L30e-like"/>
    <property type="match status" value="1"/>
</dbReference>
<accession>A0ABS4KNP5</accession>
<dbReference type="Proteomes" id="UP001519307">
    <property type="component" value="Unassembled WGS sequence"/>
</dbReference>
<dbReference type="RefSeq" id="WP_209700614.1">
    <property type="nucleotide sequence ID" value="NZ_JAGGLM010000001.1"/>
</dbReference>
<name>A0ABS4KNP5_9CLOT</name>
<evidence type="ECO:0000313" key="2">
    <source>
        <dbReference type="EMBL" id="MBP2031668.1"/>
    </source>
</evidence>
<reference evidence="2 3" key="1">
    <citation type="submission" date="2021-03" db="EMBL/GenBank/DDBJ databases">
        <title>Genomic Encyclopedia of Type Strains, Phase IV (KMG-IV): sequencing the most valuable type-strain genomes for metagenomic binning, comparative biology and taxonomic classification.</title>
        <authorList>
            <person name="Goeker M."/>
        </authorList>
    </citation>
    <scope>NUCLEOTIDE SEQUENCE [LARGE SCALE GENOMIC DNA]</scope>
    <source>
        <strain evidence="2 3">DSM 28783</strain>
    </source>
</reference>
<dbReference type="NCBIfam" id="NF004078">
    <property type="entry name" value="PRK05583.1"/>
    <property type="match status" value="1"/>
</dbReference>
<protein>
    <submittedName>
        <fullName evidence="2">Ribosomal protein L7Ae-like RNA K-turn-binding protein</fullName>
    </submittedName>
</protein>
<organism evidence="2 3">
    <name type="scientific">Clostridium algifaecis</name>
    <dbReference type="NCBI Taxonomy" id="1472040"/>
    <lineage>
        <taxon>Bacteria</taxon>
        <taxon>Bacillati</taxon>
        <taxon>Bacillota</taxon>
        <taxon>Clostridia</taxon>
        <taxon>Eubacteriales</taxon>
        <taxon>Clostridiaceae</taxon>
        <taxon>Clostridium</taxon>
    </lineage>
</organism>
<dbReference type="InterPro" id="IPR004038">
    <property type="entry name" value="Ribosomal_eL8/eL30/eS12/Gad45"/>
</dbReference>
<evidence type="ECO:0000313" key="3">
    <source>
        <dbReference type="Proteomes" id="UP001519307"/>
    </source>
</evidence>
<dbReference type="Pfam" id="PF01248">
    <property type="entry name" value="Ribosomal_L7Ae"/>
    <property type="match status" value="1"/>
</dbReference>
<comment type="caution">
    <text evidence="2">The sequence shown here is derived from an EMBL/GenBank/DDBJ whole genome shotgun (WGS) entry which is preliminary data.</text>
</comment>
<evidence type="ECO:0000259" key="1">
    <source>
        <dbReference type="Pfam" id="PF01248"/>
    </source>
</evidence>
<gene>
    <name evidence="2" type="ORF">J2Z42_000333</name>
</gene>
<dbReference type="InterPro" id="IPR029064">
    <property type="entry name" value="Ribosomal_eL30-like_sf"/>
</dbReference>
<proteinExistence type="predicted"/>
<dbReference type="EMBL" id="JAGGLM010000001">
    <property type="protein sequence ID" value="MBP2031668.1"/>
    <property type="molecule type" value="Genomic_DNA"/>
</dbReference>
<sequence length="102" mass="11629">MKNKFLQFLGLAKRAGKILEGYNKCETNVKNNKIYLIIVSEDASLNTLNKFLEYGNKYNINVIVRCSKEELGSAIGLKEIKVIGIIDKNMSEKLIDIQKDKF</sequence>
<keyword evidence="3" id="KW-1185">Reference proteome</keyword>
<dbReference type="Gene3D" id="3.30.1330.30">
    <property type="match status" value="1"/>
</dbReference>